<dbReference type="PANTHER" id="PTHR13803">
    <property type="entry name" value="SEC24-RELATED PROTEIN"/>
    <property type="match status" value="1"/>
</dbReference>
<dbReference type="SUPFAM" id="SSF53300">
    <property type="entry name" value="vWA-like"/>
    <property type="match status" value="1"/>
</dbReference>
<evidence type="ECO:0000313" key="4">
    <source>
        <dbReference type="Proteomes" id="UP000054007"/>
    </source>
</evidence>
<gene>
    <name evidence="3" type="ORF">CYLTODRAFT_479170</name>
</gene>
<sequence>MCAWSPALVVARYENQVPRPVEKLEENRVKWAGNSSPRFVRVSPWSFPHTSRLASDCRMPLAAIFQPFAEPDSREEPAPIVDEVTQVEPEYFCGLDDYWASNPPIGLERPYFSNLPPASDKREPQPMRFISALGVSHDAVESGSLASACGELMNAFFGNEPSLSADNEVAIITYDTAIHFYDLDNDNVPMPVMPDIDDVFLPIHNGLLVSLANRPEALSALLRTPPTRFEANSFVKSALGSALGACRAALVIILFFRILCQGGQVILFQLTMPKIGAGALPEHPSEMELIDTSDQKTLYKARDLTWARVDEECANEGIGVDVFLMNRKYVDVGSLGTIDFPPRFDAVRDAAIFKAQLQRLFRRNVGYNCTPTVRTSKGYYGNFNQASASQLEFALLDSDKTFMPHGRASAFGLSQSARVCLLQSAILYTTVSDQRRVRVCNLALVELAMNVFNFADVETVACFALRRAILQSQKSKMQGMREDLAEQCSSIHSGYRYQPGNVSSDARNYYAHRMMSMSATAVSDSTTGQLRVPSCMKNTYQYTNAGGVYLIDNGKMCMVWVGSAVSPQILLHRPVWSQVRNIVTHRALRREYGAKLFVVRQNMDGAEIEFADMLVEDQNNGTMSYFDLNFLGLPPLANVAPENTSMSTT</sequence>
<evidence type="ECO:0000259" key="2">
    <source>
        <dbReference type="Pfam" id="PF08033"/>
    </source>
</evidence>
<dbReference type="AlphaFoldDB" id="A0A0D7AVH8"/>
<dbReference type="Proteomes" id="UP000054007">
    <property type="component" value="Unassembled WGS sequence"/>
</dbReference>
<dbReference type="SUPFAM" id="SSF82754">
    <property type="entry name" value="C-terminal, gelsolin-like domain of Sec23/24"/>
    <property type="match status" value="1"/>
</dbReference>
<organism evidence="3 4">
    <name type="scientific">Cylindrobasidium torrendii FP15055 ss-10</name>
    <dbReference type="NCBI Taxonomy" id="1314674"/>
    <lineage>
        <taxon>Eukaryota</taxon>
        <taxon>Fungi</taxon>
        <taxon>Dikarya</taxon>
        <taxon>Basidiomycota</taxon>
        <taxon>Agaricomycotina</taxon>
        <taxon>Agaricomycetes</taxon>
        <taxon>Agaricomycetidae</taxon>
        <taxon>Agaricales</taxon>
        <taxon>Marasmiineae</taxon>
        <taxon>Physalacriaceae</taxon>
        <taxon>Cylindrobasidium</taxon>
    </lineage>
</organism>
<dbReference type="InterPro" id="IPR036180">
    <property type="entry name" value="Gelsolin-like_dom_sf"/>
</dbReference>
<dbReference type="PANTHER" id="PTHR13803:SF4">
    <property type="entry name" value="SECRETORY 24CD, ISOFORM C"/>
    <property type="match status" value="1"/>
</dbReference>
<dbReference type="GO" id="GO:0030127">
    <property type="term" value="C:COPII vesicle coat"/>
    <property type="evidence" value="ECO:0007669"/>
    <property type="project" value="InterPro"/>
</dbReference>
<dbReference type="InterPro" id="IPR036465">
    <property type="entry name" value="vWFA_dom_sf"/>
</dbReference>
<dbReference type="GO" id="GO:0006886">
    <property type="term" value="P:intracellular protein transport"/>
    <property type="evidence" value="ECO:0007669"/>
    <property type="project" value="InterPro"/>
</dbReference>
<name>A0A0D7AVH8_9AGAR</name>
<evidence type="ECO:0000313" key="3">
    <source>
        <dbReference type="EMBL" id="KIY61276.1"/>
    </source>
</evidence>
<reference evidence="3 4" key="1">
    <citation type="journal article" date="2015" name="Fungal Genet. Biol.">
        <title>Evolution of novel wood decay mechanisms in Agaricales revealed by the genome sequences of Fistulina hepatica and Cylindrobasidium torrendii.</title>
        <authorList>
            <person name="Floudas D."/>
            <person name="Held B.W."/>
            <person name="Riley R."/>
            <person name="Nagy L.G."/>
            <person name="Koehler G."/>
            <person name="Ransdell A.S."/>
            <person name="Younus H."/>
            <person name="Chow J."/>
            <person name="Chiniquy J."/>
            <person name="Lipzen A."/>
            <person name="Tritt A."/>
            <person name="Sun H."/>
            <person name="Haridas S."/>
            <person name="LaButti K."/>
            <person name="Ohm R.A."/>
            <person name="Kues U."/>
            <person name="Blanchette R.A."/>
            <person name="Grigoriev I.V."/>
            <person name="Minto R.E."/>
            <person name="Hibbett D.S."/>
        </authorList>
    </citation>
    <scope>NUCLEOTIDE SEQUENCE [LARGE SCALE GENOMIC DNA]</scope>
    <source>
        <strain evidence="3 4">FP15055 ss-10</strain>
    </source>
</reference>
<dbReference type="Gene3D" id="1.20.120.730">
    <property type="entry name" value="Sec23/Sec24 helical domain"/>
    <property type="match status" value="1"/>
</dbReference>
<feature type="domain" description="Sec23/Sec24 beta-sandwich" evidence="2">
    <location>
        <begin position="366"/>
        <end position="444"/>
    </location>
</feature>
<dbReference type="InterPro" id="IPR050550">
    <property type="entry name" value="SEC23_SEC24_subfamily"/>
</dbReference>
<dbReference type="GO" id="GO:0008270">
    <property type="term" value="F:zinc ion binding"/>
    <property type="evidence" value="ECO:0007669"/>
    <property type="project" value="TreeGrafter"/>
</dbReference>
<dbReference type="Pfam" id="PF04811">
    <property type="entry name" value="Sec23_trunk"/>
    <property type="match status" value="1"/>
</dbReference>
<dbReference type="OrthoDB" id="49016at2759"/>
<accession>A0A0D7AVH8</accession>
<keyword evidence="4" id="KW-1185">Reference proteome</keyword>
<dbReference type="STRING" id="1314674.A0A0D7AVH8"/>
<dbReference type="InterPro" id="IPR012990">
    <property type="entry name" value="Beta-sandwich_Sec23_24"/>
</dbReference>
<proteinExistence type="predicted"/>
<dbReference type="GO" id="GO:0000149">
    <property type="term" value="F:SNARE binding"/>
    <property type="evidence" value="ECO:0007669"/>
    <property type="project" value="TreeGrafter"/>
</dbReference>
<protein>
    <submittedName>
        <fullName evidence="3">VWA-like protein</fullName>
    </submittedName>
</protein>
<dbReference type="GO" id="GO:0070971">
    <property type="term" value="C:endoplasmic reticulum exit site"/>
    <property type="evidence" value="ECO:0007669"/>
    <property type="project" value="TreeGrafter"/>
</dbReference>
<dbReference type="Gene3D" id="3.40.50.410">
    <property type="entry name" value="von Willebrand factor, type A domain"/>
    <property type="match status" value="1"/>
</dbReference>
<dbReference type="InterPro" id="IPR006896">
    <property type="entry name" value="Sec23/24_trunk_dom"/>
</dbReference>
<evidence type="ECO:0000259" key="1">
    <source>
        <dbReference type="Pfam" id="PF04811"/>
    </source>
</evidence>
<dbReference type="EMBL" id="KN880988">
    <property type="protein sequence ID" value="KIY61276.1"/>
    <property type="molecule type" value="Genomic_DNA"/>
</dbReference>
<dbReference type="GO" id="GO:0090110">
    <property type="term" value="P:COPII-coated vesicle cargo loading"/>
    <property type="evidence" value="ECO:0007669"/>
    <property type="project" value="TreeGrafter"/>
</dbReference>
<dbReference type="Pfam" id="PF08033">
    <property type="entry name" value="Sec23_BS"/>
    <property type="match status" value="1"/>
</dbReference>
<dbReference type="SUPFAM" id="SSF81995">
    <property type="entry name" value="beta-sandwich domain of Sec23/24"/>
    <property type="match status" value="1"/>
</dbReference>
<feature type="domain" description="Sec23/Sec24 trunk" evidence="1">
    <location>
        <begin position="124"/>
        <end position="360"/>
    </location>
</feature>